<dbReference type="GO" id="GO:0003677">
    <property type="term" value="F:DNA binding"/>
    <property type="evidence" value="ECO:0007669"/>
    <property type="project" value="UniProtKB-KW"/>
</dbReference>
<evidence type="ECO:0000256" key="2">
    <source>
        <dbReference type="ARBA" id="ARBA00005690"/>
    </source>
</evidence>
<keyword evidence="4" id="KW-0479">Metal-binding</keyword>
<feature type="domain" description="Replication factor-A protein 1 N-terminal" evidence="10">
    <location>
        <begin position="4"/>
        <end position="98"/>
    </location>
</feature>
<keyword evidence="13" id="KW-1185">Reference proteome</keyword>
<feature type="region of interest" description="Disordered" evidence="9">
    <location>
        <begin position="112"/>
        <end position="193"/>
    </location>
</feature>
<evidence type="ECO:0000313" key="12">
    <source>
        <dbReference type="EMBL" id="OAO15847.1"/>
    </source>
</evidence>
<accession>A0A196SI46</accession>
<evidence type="ECO:0000256" key="7">
    <source>
        <dbReference type="ARBA" id="ARBA00023125"/>
    </source>
</evidence>
<dbReference type="Proteomes" id="UP000078348">
    <property type="component" value="Unassembled WGS sequence"/>
</dbReference>
<evidence type="ECO:0000259" key="10">
    <source>
        <dbReference type="Pfam" id="PF04057"/>
    </source>
</evidence>
<dbReference type="Gene3D" id="2.40.50.140">
    <property type="entry name" value="Nucleic acid-binding proteins"/>
    <property type="match status" value="3"/>
</dbReference>
<dbReference type="FunFam" id="2.40.50.140:FF:000064">
    <property type="entry name" value="Replication protein A subunit"/>
    <property type="match status" value="1"/>
</dbReference>
<evidence type="ECO:0000256" key="8">
    <source>
        <dbReference type="ARBA" id="ARBA00023242"/>
    </source>
</evidence>
<evidence type="ECO:0000256" key="3">
    <source>
        <dbReference type="ARBA" id="ARBA00022705"/>
    </source>
</evidence>
<keyword evidence="3" id="KW-0235">DNA replication</keyword>
<evidence type="ECO:0000259" key="11">
    <source>
        <dbReference type="Pfam" id="PF16900"/>
    </source>
</evidence>
<protein>
    <submittedName>
        <fullName evidence="12">Replication protein A 70 kDa DNA-binding subunit</fullName>
    </submittedName>
</protein>
<evidence type="ECO:0000256" key="9">
    <source>
        <dbReference type="SAM" id="MobiDB-lite"/>
    </source>
</evidence>
<comment type="subcellular location">
    <subcellularLocation>
        <location evidence="1">Nucleus</location>
    </subcellularLocation>
</comment>
<evidence type="ECO:0000313" key="13">
    <source>
        <dbReference type="Proteomes" id="UP000078348"/>
    </source>
</evidence>
<dbReference type="CDD" id="cd04474">
    <property type="entry name" value="RPA1_DBD_A"/>
    <property type="match status" value="1"/>
</dbReference>
<dbReference type="InterPro" id="IPR012340">
    <property type="entry name" value="NA-bd_OB-fold"/>
</dbReference>
<dbReference type="AlphaFoldDB" id="A0A196SI46"/>
<dbReference type="SUPFAM" id="SSF50249">
    <property type="entry name" value="Nucleic acid-binding proteins"/>
    <property type="match status" value="3"/>
</dbReference>
<dbReference type="CDD" id="cd04475">
    <property type="entry name" value="RPA1_DBD_B"/>
    <property type="match status" value="1"/>
</dbReference>
<feature type="compositionally biased region" description="Low complexity" evidence="9">
    <location>
        <begin position="129"/>
        <end position="140"/>
    </location>
</feature>
<feature type="compositionally biased region" description="Low complexity" evidence="9">
    <location>
        <begin position="148"/>
        <end position="193"/>
    </location>
</feature>
<keyword evidence="7 12" id="KW-0238">DNA-binding</keyword>
<feature type="compositionally biased region" description="Pro residues" evidence="9">
    <location>
        <begin position="119"/>
        <end position="128"/>
    </location>
</feature>
<reference evidence="12 13" key="1">
    <citation type="submission" date="2016-05" db="EMBL/GenBank/DDBJ databases">
        <title>Nuclear genome of Blastocystis sp. subtype 1 NandII.</title>
        <authorList>
            <person name="Gentekaki E."/>
            <person name="Curtis B."/>
            <person name="Stairs C."/>
            <person name="Eme L."/>
            <person name="Herman E."/>
            <person name="Klimes V."/>
            <person name="Arias M.C."/>
            <person name="Elias M."/>
            <person name="Hilliou F."/>
            <person name="Klute M."/>
            <person name="Malik S.-B."/>
            <person name="Pightling A."/>
            <person name="Rachubinski R."/>
            <person name="Salas D."/>
            <person name="Schlacht A."/>
            <person name="Suga H."/>
            <person name="Archibald J."/>
            <person name="Ball S.G."/>
            <person name="Clark G."/>
            <person name="Dacks J."/>
            <person name="Van Der Giezen M."/>
            <person name="Tsaousis A."/>
            <person name="Roger A."/>
        </authorList>
    </citation>
    <scope>NUCLEOTIDE SEQUENCE [LARGE SCALE GENOMIC DNA]</scope>
    <source>
        <strain evidence="13">ATCC 50177 / NandII</strain>
    </source>
</reference>
<comment type="similarity">
    <text evidence="2">Belongs to the replication factor A protein 1 family.</text>
</comment>
<dbReference type="PANTHER" id="PTHR47165">
    <property type="entry name" value="OS03G0429900 PROTEIN"/>
    <property type="match status" value="1"/>
</dbReference>
<keyword evidence="5" id="KW-0863">Zinc-finger</keyword>
<gene>
    <name evidence="12" type="ORF">AV274_2429</name>
</gene>
<name>A0A196SI46_BLAHN</name>
<dbReference type="PANTHER" id="PTHR47165:SF4">
    <property type="entry name" value="OS03G0429900 PROTEIN"/>
    <property type="match status" value="1"/>
</dbReference>
<keyword evidence="8" id="KW-0539">Nucleus</keyword>
<dbReference type="FunFam" id="2.40.50.140:FF:000041">
    <property type="entry name" value="Replication protein A subunit"/>
    <property type="match status" value="1"/>
</dbReference>
<dbReference type="GO" id="GO:0005634">
    <property type="term" value="C:nucleus"/>
    <property type="evidence" value="ECO:0007669"/>
    <property type="project" value="UniProtKB-SubCell"/>
</dbReference>
<evidence type="ECO:0000256" key="6">
    <source>
        <dbReference type="ARBA" id="ARBA00022833"/>
    </source>
</evidence>
<dbReference type="Pfam" id="PF16900">
    <property type="entry name" value="REPA_OB_2"/>
    <property type="match status" value="1"/>
</dbReference>
<evidence type="ECO:0000256" key="5">
    <source>
        <dbReference type="ARBA" id="ARBA00022771"/>
    </source>
</evidence>
<comment type="caution">
    <text evidence="12">The sequence shown here is derived from an EMBL/GenBank/DDBJ whole genome shotgun (WGS) entry which is preliminary data.</text>
</comment>
<evidence type="ECO:0000256" key="4">
    <source>
        <dbReference type="ARBA" id="ARBA00022723"/>
    </source>
</evidence>
<dbReference type="Pfam" id="PF04057">
    <property type="entry name" value="Rep-A_N"/>
    <property type="match status" value="1"/>
</dbReference>
<dbReference type="GO" id="GO:0008270">
    <property type="term" value="F:zinc ion binding"/>
    <property type="evidence" value="ECO:0007669"/>
    <property type="project" value="UniProtKB-KW"/>
</dbReference>
<feature type="domain" description="Replication protein A OB" evidence="11">
    <location>
        <begin position="349"/>
        <end position="448"/>
    </location>
</feature>
<keyword evidence="6" id="KW-0862">Zinc</keyword>
<dbReference type="OrthoDB" id="1751331at2759"/>
<sequence length="502" mass="55821">MSELTPNALRNALSESSIQNVVVQVTNIKTSNSDTSSTKRHVLIISDGTTAVRALTTTQQSGLIDSGTITNNTIIRIISSKTVKSSAILLTNIEVVKQCNYMIGNPTVMMTPTSAAPKPQAPQAPQAPQPQFNQPMQQPAYHPPVQPAQPSYQQPSYQQPMQQPSYQQPMQQPSYQQPMQQPSYQQPMQQLQQPSYQQPMQQNSYRAPMAPPTGNNFQIDYTRVNPMPISAIYPFLDHNWYIRCRVTSKSGIRTFNSARGDGKLFSIDLLDKEGGEIRVSFFSETVDLFYSYLEVGKVYDFSNFKIGYAKRPYNTLNNEYELSAHRGSQIVAVADDKGIQMQHYNFVTIADIAKVEPKKTVDVMAIVESYEPMTTFRSRKGNEMKRKQLTIIDNTNNTINFTLFGDNAMVTDDRLVSHPVIAIKEAATVSDFGGHSLSGFDSTSFQLNPDMPQATVLRQWYAARGAGQAAVSLSTPVTSSGADPLKRKTLSCITVGAARRRE</sequence>
<dbReference type="GO" id="GO:0006260">
    <property type="term" value="P:DNA replication"/>
    <property type="evidence" value="ECO:0007669"/>
    <property type="project" value="UniProtKB-KW"/>
</dbReference>
<dbReference type="InterPro" id="IPR007199">
    <property type="entry name" value="Rep_factor-A_N"/>
</dbReference>
<dbReference type="InterPro" id="IPR031657">
    <property type="entry name" value="REPA_OB_2"/>
</dbReference>
<feature type="non-terminal residue" evidence="12">
    <location>
        <position position="502"/>
    </location>
</feature>
<organism evidence="12 13">
    <name type="scientific">Blastocystis sp. subtype 1 (strain ATCC 50177 / NandII)</name>
    <dbReference type="NCBI Taxonomy" id="478820"/>
    <lineage>
        <taxon>Eukaryota</taxon>
        <taxon>Sar</taxon>
        <taxon>Stramenopiles</taxon>
        <taxon>Bigyra</taxon>
        <taxon>Opalozoa</taxon>
        <taxon>Opalinata</taxon>
        <taxon>Blastocystidae</taxon>
        <taxon>Blastocystis</taxon>
    </lineage>
</organism>
<proteinExistence type="inferred from homology"/>
<dbReference type="EMBL" id="LXWW01000113">
    <property type="protein sequence ID" value="OAO15847.1"/>
    <property type="molecule type" value="Genomic_DNA"/>
</dbReference>
<dbReference type="STRING" id="478820.A0A196SI46"/>
<evidence type="ECO:0000256" key="1">
    <source>
        <dbReference type="ARBA" id="ARBA00004123"/>
    </source>
</evidence>